<feature type="signal peptide" evidence="2">
    <location>
        <begin position="1"/>
        <end position="19"/>
    </location>
</feature>
<keyword evidence="4" id="KW-1185">Reference proteome</keyword>
<keyword evidence="1" id="KW-0472">Membrane</keyword>
<protein>
    <submittedName>
        <fullName evidence="3">Uncharacterized protein</fullName>
    </submittedName>
</protein>
<keyword evidence="1" id="KW-0812">Transmembrane</keyword>
<dbReference type="AlphaFoldDB" id="A0A1E7ERT0"/>
<feature type="transmembrane region" description="Helical" evidence="1">
    <location>
        <begin position="76"/>
        <end position="94"/>
    </location>
</feature>
<reference evidence="3 4" key="1">
    <citation type="submission" date="2016-09" db="EMBL/GenBank/DDBJ databases">
        <title>Extensive genetic diversity and differential bi-allelic expression allows diatom success in the polar Southern Ocean.</title>
        <authorList>
            <consortium name="DOE Joint Genome Institute"/>
            <person name="Mock T."/>
            <person name="Otillar R.P."/>
            <person name="Strauss J."/>
            <person name="Dupont C."/>
            <person name="Frickenhaus S."/>
            <person name="Maumus F."/>
            <person name="Mcmullan M."/>
            <person name="Sanges R."/>
            <person name="Schmutz J."/>
            <person name="Toseland A."/>
            <person name="Valas R."/>
            <person name="Veluchamy A."/>
            <person name="Ward B.J."/>
            <person name="Allen A."/>
            <person name="Barry K."/>
            <person name="Falciatore A."/>
            <person name="Ferrante M."/>
            <person name="Fortunato A.E."/>
            <person name="Gloeckner G."/>
            <person name="Gruber A."/>
            <person name="Hipkin R."/>
            <person name="Janech M."/>
            <person name="Kroth P."/>
            <person name="Leese F."/>
            <person name="Lindquist E."/>
            <person name="Lyon B.R."/>
            <person name="Martin J."/>
            <person name="Mayer C."/>
            <person name="Parker M."/>
            <person name="Quesneville H."/>
            <person name="Raymond J."/>
            <person name="Uhlig C."/>
            <person name="Valentin K.U."/>
            <person name="Worden A.Z."/>
            <person name="Armbrust E.V."/>
            <person name="Bowler C."/>
            <person name="Green B."/>
            <person name="Moulton V."/>
            <person name="Van Oosterhout C."/>
            <person name="Grigoriev I."/>
        </authorList>
    </citation>
    <scope>NUCLEOTIDE SEQUENCE [LARGE SCALE GENOMIC DNA]</scope>
    <source>
        <strain evidence="3 4">CCMP1102</strain>
    </source>
</reference>
<name>A0A1E7ERT0_9STRA</name>
<feature type="transmembrane region" description="Helical" evidence="1">
    <location>
        <begin position="252"/>
        <end position="276"/>
    </location>
</feature>
<dbReference type="KEGG" id="fcy:FRACYDRAFT_264519"/>
<sequence length="403" mass="43164">MRIQSIITIAVCLVASASCSPISSGLKKYRQPFKIGFDNAFKIDPSSSLSVKKDFSDLRGGGKAVAPKAVPAFLKWAYSAVGLATTAAWTTIVITTIRSNQPLGAIMPCMQHGLVNRISVLSAVPLILSSYGLLRSAADSDTWDKLSSESCRRQNLVLVATGVASALWVNFAPTITKIPGSELSHQVYTGLMKQALLGAFTSGAALSAYVWKNSLPEDTPLLSLPGRVVDGVAKSIVSIAPVDPDYPINVKYSLLTTGFLILTAIQVLGPHPLAVIPSWTGRRLSRAFPVWTLLAAVTSFDLKESAEKGKVLLHDNQILSRGIRGYGVVYLASKVGAVLFDPSFPVHYPAVQAVPGWAAAAIIFTTLTLRSDVVGDTLSNFVKEDIEFVKKCFGVTEKDQKKN</sequence>
<dbReference type="Proteomes" id="UP000095751">
    <property type="component" value="Unassembled WGS sequence"/>
</dbReference>
<evidence type="ECO:0000313" key="3">
    <source>
        <dbReference type="EMBL" id="OEU08720.1"/>
    </source>
</evidence>
<dbReference type="OrthoDB" id="434656at2759"/>
<evidence type="ECO:0000256" key="2">
    <source>
        <dbReference type="SAM" id="SignalP"/>
    </source>
</evidence>
<dbReference type="PROSITE" id="PS51257">
    <property type="entry name" value="PROKAR_LIPOPROTEIN"/>
    <property type="match status" value="1"/>
</dbReference>
<feature type="chain" id="PRO_5009192253" evidence="2">
    <location>
        <begin position="20"/>
        <end position="403"/>
    </location>
</feature>
<proteinExistence type="predicted"/>
<feature type="transmembrane region" description="Helical" evidence="1">
    <location>
        <begin position="114"/>
        <end position="134"/>
    </location>
</feature>
<feature type="transmembrane region" description="Helical" evidence="1">
    <location>
        <begin position="154"/>
        <end position="173"/>
    </location>
</feature>
<keyword evidence="2" id="KW-0732">Signal</keyword>
<organism evidence="3 4">
    <name type="scientific">Fragilariopsis cylindrus CCMP1102</name>
    <dbReference type="NCBI Taxonomy" id="635003"/>
    <lineage>
        <taxon>Eukaryota</taxon>
        <taxon>Sar</taxon>
        <taxon>Stramenopiles</taxon>
        <taxon>Ochrophyta</taxon>
        <taxon>Bacillariophyta</taxon>
        <taxon>Bacillariophyceae</taxon>
        <taxon>Bacillariophycidae</taxon>
        <taxon>Bacillariales</taxon>
        <taxon>Bacillariaceae</taxon>
        <taxon>Fragilariopsis</taxon>
    </lineage>
</organism>
<dbReference type="EMBL" id="KV784379">
    <property type="protein sequence ID" value="OEU08720.1"/>
    <property type="molecule type" value="Genomic_DNA"/>
</dbReference>
<gene>
    <name evidence="3" type="ORF">FRACYDRAFT_264519</name>
</gene>
<accession>A0A1E7ERT0</accession>
<dbReference type="InParanoid" id="A0A1E7ERT0"/>
<evidence type="ECO:0000313" key="4">
    <source>
        <dbReference type="Proteomes" id="UP000095751"/>
    </source>
</evidence>
<keyword evidence="1" id="KW-1133">Transmembrane helix</keyword>
<evidence type="ECO:0000256" key="1">
    <source>
        <dbReference type="SAM" id="Phobius"/>
    </source>
</evidence>